<reference evidence="3 4" key="1">
    <citation type="submission" date="2020-07" db="EMBL/GenBank/DDBJ databases">
        <title>Complete genome sequence of Chitinibacter sp. 2T18.</title>
        <authorList>
            <person name="Bae J.-W."/>
            <person name="Choi J.-W."/>
        </authorList>
    </citation>
    <scope>NUCLEOTIDE SEQUENCE [LARGE SCALE GENOMIC DNA]</scope>
    <source>
        <strain evidence="3 4">2T18</strain>
    </source>
</reference>
<dbReference type="KEGG" id="chiz:HQ393_03590"/>
<dbReference type="InterPro" id="IPR052901">
    <property type="entry name" value="Bact_TGase-like"/>
</dbReference>
<dbReference type="SMART" id="SM00460">
    <property type="entry name" value="TGc"/>
    <property type="match status" value="1"/>
</dbReference>
<organism evidence="3 4">
    <name type="scientific">Chitinibacter bivalviorum</name>
    <dbReference type="NCBI Taxonomy" id="2739434"/>
    <lineage>
        <taxon>Bacteria</taxon>
        <taxon>Pseudomonadati</taxon>
        <taxon>Pseudomonadota</taxon>
        <taxon>Betaproteobacteria</taxon>
        <taxon>Neisseriales</taxon>
        <taxon>Chitinibacteraceae</taxon>
        <taxon>Chitinibacter</taxon>
    </lineage>
</organism>
<dbReference type="Pfam" id="PF13559">
    <property type="entry name" value="DUF4129"/>
    <property type="match status" value="1"/>
</dbReference>
<evidence type="ECO:0000313" key="4">
    <source>
        <dbReference type="Proteomes" id="UP000509597"/>
    </source>
</evidence>
<protein>
    <submittedName>
        <fullName evidence="3">DUF3488 domain-containing transglutaminase family protein</fullName>
    </submittedName>
</protein>
<name>A0A7H9BHI2_9NEIS</name>
<evidence type="ECO:0000256" key="1">
    <source>
        <dbReference type="SAM" id="Phobius"/>
    </source>
</evidence>
<dbReference type="PANTHER" id="PTHR42736:SF1">
    <property type="entry name" value="PROTEIN-GLUTAMINE GAMMA-GLUTAMYLTRANSFERASE"/>
    <property type="match status" value="1"/>
</dbReference>
<feature type="transmembrane region" description="Helical" evidence="1">
    <location>
        <begin position="61"/>
        <end position="78"/>
    </location>
</feature>
<feature type="domain" description="Transglutaminase-like" evidence="2">
    <location>
        <begin position="407"/>
        <end position="476"/>
    </location>
</feature>
<evidence type="ECO:0000259" key="2">
    <source>
        <dbReference type="SMART" id="SM00460"/>
    </source>
</evidence>
<dbReference type="Pfam" id="PF01841">
    <property type="entry name" value="Transglut_core"/>
    <property type="match status" value="1"/>
</dbReference>
<gene>
    <name evidence="3" type="ORF">HQ393_03590</name>
</gene>
<keyword evidence="1" id="KW-0812">Transmembrane</keyword>
<dbReference type="InterPro" id="IPR038765">
    <property type="entry name" value="Papain-like_cys_pep_sf"/>
</dbReference>
<keyword evidence="4" id="KW-1185">Reference proteome</keyword>
<dbReference type="Pfam" id="PF11992">
    <property type="entry name" value="TgpA_N"/>
    <property type="match status" value="1"/>
</dbReference>
<proteinExistence type="predicted"/>
<dbReference type="SUPFAM" id="SSF54001">
    <property type="entry name" value="Cysteine proteinases"/>
    <property type="match status" value="1"/>
</dbReference>
<feature type="transmembrane region" description="Helical" evidence="1">
    <location>
        <begin position="35"/>
        <end position="54"/>
    </location>
</feature>
<keyword evidence="1" id="KW-1133">Transmembrane helix</keyword>
<dbReference type="Gene3D" id="3.10.620.30">
    <property type="match status" value="1"/>
</dbReference>
<dbReference type="EMBL" id="CP058627">
    <property type="protein sequence ID" value="QLG87411.1"/>
    <property type="molecule type" value="Genomic_DNA"/>
</dbReference>
<dbReference type="Proteomes" id="UP000509597">
    <property type="component" value="Chromosome"/>
</dbReference>
<dbReference type="InterPro" id="IPR002931">
    <property type="entry name" value="Transglutaminase-like"/>
</dbReference>
<dbReference type="PANTHER" id="PTHR42736">
    <property type="entry name" value="PROTEIN-GLUTAMINE GAMMA-GLUTAMYLTRANSFERASE"/>
    <property type="match status" value="1"/>
</dbReference>
<dbReference type="InterPro" id="IPR021878">
    <property type="entry name" value="TgpA_N"/>
</dbReference>
<sequence length="656" mass="73848">MKKAHSRSRILHPKEQQKLAITLAAISLPHLLEQVWWLGLSLALILLLLGSLSADTRTRMPRYLGIFLGVIVGGLVYLAHQTLVGREGGVAVLLGLTIVKLIETRTLRDARALILLMFLLTGVAFLHGQEPWHAAYALLSTFAIIYTAQKIEQEILPNSTNTKTTARLVFEGIPIALLLFLLFPRLPGPLWAVPDSNTGSSGLSGEEMRPGTISKMIQDDSPAFRVTFQGQPPLPAQMYWRGPVFEEFDGLRWRSAQTQQDFLAARQFSKVPRIVGLSPAINYTMTLEPHNQNWLLALDMPALTPIDSSMSNRLQVINNIPVVERKRFDFSAYLTWRTEGDSATQIERNLNLPDEINPQSRALAESWRNLAPEQRVATGLHWLEQNHFSYTLSPPLLTSQNRIDEFLFKNKQGFCEHYASAFAFLMRAAGVPARVITGYQGASQNANYWIVRQADAHAWVEVWYENQGWQRVDPTFVIAPTRINEGLASSINSAQLPFMMRNDSAWLRALRLKLDIMVNGWNQWVVGYDQQKQIDLLKKLGIDDFASSAFLLWLIAGFVTTLGGFAAWLLYKNRAPAPDPASRLYRRFIHKLSPLQKAPSQTPASFAELASLTFPRNTEAINTITALYLRARYAEDQAALQALRKEVATFQCDKTK</sequence>
<feature type="transmembrane region" description="Helical" evidence="1">
    <location>
        <begin position="550"/>
        <end position="571"/>
    </location>
</feature>
<dbReference type="RefSeq" id="WP_179357494.1">
    <property type="nucleotide sequence ID" value="NZ_CP058627.1"/>
</dbReference>
<dbReference type="AlphaFoldDB" id="A0A7H9BHI2"/>
<evidence type="ECO:0000313" key="3">
    <source>
        <dbReference type="EMBL" id="QLG87411.1"/>
    </source>
</evidence>
<keyword evidence="1" id="KW-0472">Membrane</keyword>
<dbReference type="InterPro" id="IPR025403">
    <property type="entry name" value="TgpA-like_C"/>
</dbReference>
<accession>A0A7H9BHI2</accession>